<dbReference type="AlphaFoldDB" id="M1WQ63"/>
<dbReference type="RefSeq" id="WP_015413562.1">
    <property type="nucleotide sequence ID" value="NC_020409.1"/>
</dbReference>
<evidence type="ECO:0000313" key="2">
    <source>
        <dbReference type="Proteomes" id="UP000011724"/>
    </source>
</evidence>
<organism evidence="1 2">
    <name type="scientific">Pseudodesulfovibrio piezophilus (strain DSM 21447 / JCM 15486 / C1TLV30)</name>
    <name type="common">Desulfovibrio piezophilus</name>
    <dbReference type="NCBI Taxonomy" id="1322246"/>
    <lineage>
        <taxon>Bacteria</taxon>
        <taxon>Pseudomonadati</taxon>
        <taxon>Thermodesulfobacteriota</taxon>
        <taxon>Desulfovibrionia</taxon>
        <taxon>Desulfovibrionales</taxon>
        <taxon>Desulfovibrionaceae</taxon>
    </lineage>
</organism>
<dbReference type="Proteomes" id="UP000011724">
    <property type="component" value="Chromosome"/>
</dbReference>
<evidence type="ECO:0000313" key="1">
    <source>
        <dbReference type="EMBL" id="CCH47507.1"/>
    </source>
</evidence>
<keyword evidence="2" id="KW-1185">Reference proteome</keyword>
<dbReference type="PATRIC" id="fig|879567.3.peg.276"/>
<dbReference type="OrthoDB" id="5471998at2"/>
<gene>
    <name evidence="1" type="ordered locus">BN4_10267</name>
</gene>
<dbReference type="eggNOG" id="ENOG502ZGVQ">
    <property type="taxonomic scope" value="Bacteria"/>
</dbReference>
<sequence length="114" mass="12677">MGKLLQVRVSAWTFSEDEVRNTWPALWKLVWEEGGDAVPKKGVLDLAQALYDAVRAGLLPSEQATSLRDKADEAEDIRLKIEKALAARDPKLADGLTYDLEDCLGELDYIAAKF</sequence>
<dbReference type="HOGENOM" id="CLU_169525_0_0_7"/>
<dbReference type="STRING" id="1322246.BN4_10267"/>
<dbReference type="EMBL" id="FO203427">
    <property type="protein sequence ID" value="CCH47507.1"/>
    <property type="molecule type" value="Genomic_DNA"/>
</dbReference>
<proteinExistence type="predicted"/>
<dbReference type="KEGG" id="dpi:BN4_10267"/>
<reference evidence="2" key="2">
    <citation type="journal article" date="2013" name="Stand. Genomic Sci.">
        <title>Complete genome sequence of Desulfocapsa sulfexigens, a marine deltaproteobacterium specialized in disproportionating inorganic sulfur compounds.</title>
        <authorList>
            <person name="Finster K.W."/>
            <person name="Kjeldsen K.U."/>
            <person name="Kube M."/>
            <person name="Reinhardt R."/>
            <person name="Mussmann M."/>
            <person name="Amann R."/>
            <person name="Schreiber L."/>
        </authorList>
    </citation>
    <scope>NUCLEOTIDE SEQUENCE [LARGE SCALE GENOMIC DNA]</scope>
    <source>
        <strain evidence="2">DSM 10523 / SB164P1</strain>
    </source>
</reference>
<accession>M1WQ63</accession>
<reference evidence="1 2" key="1">
    <citation type="journal article" date="2013" name="PLoS ONE">
        <title>The first genomic and proteomic characterization of a deep-sea sulfate reducer: insights into the piezophilic lifestyle of Desulfovibrio piezophilus.</title>
        <authorList>
            <person name="Pradel N."/>
            <person name="Ji B."/>
            <person name="Gimenez G."/>
            <person name="Talla E."/>
            <person name="Lenoble P."/>
            <person name="Garel M."/>
            <person name="Tamburini C."/>
            <person name="Fourquet P."/>
            <person name="Lebrun R."/>
            <person name="Bertin P."/>
            <person name="Denis Y."/>
            <person name="Pophillat M."/>
            <person name="Barbe V."/>
            <person name="Ollivier B."/>
            <person name="Dolla A."/>
        </authorList>
    </citation>
    <scope>NUCLEOTIDE SEQUENCE [LARGE SCALE GENOMIC DNA]</scope>
    <source>
        <strain evidence="2">DSM 10523 / SB164P1</strain>
    </source>
</reference>
<protein>
    <submittedName>
        <fullName evidence="1">Uncharacterized protein</fullName>
    </submittedName>
</protein>
<dbReference type="BioCyc" id="DPIE1322246:BN4_RS01385-MONOMER"/>
<name>M1WQ63_PSEP2</name>